<feature type="repeat" description="ANK" evidence="3">
    <location>
        <begin position="63"/>
        <end position="95"/>
    </location>
</feature>
<dbReference type="PROSITE" id="PS50088">
    <property type="entry name" value="ANK_REPEAT"/>
    <property type="match status" value="1"/>
</dbReference>
<dbReference type="InterPro" id="IPR036770">
    <property type="entry name" value="Ankyrin_rpt-contain_sf"/>
</dbReference>
<evidence type="ECO:0000256" key="2">
    <source>
        <dbReference type="ARBA" id="ARBA00023043"/>
    </source>
</evidence>
<gene>
    <name evidence="4" type="ORF">CQS04_09225</name>
</gene>
<dbReference type="Gene3D" id="1.25.40.20">
    <property type="entry name" value="Ankyrin repeat-containing domain"/>
    <property type="match status" value="1"/>
</dbReference>
<dbReference type="SUPFAM" id="SSF48403">
    <property type="entry name" value="Ankyrin repeat"/>
    <property type="match status" value="1"/>
</dbReference>
<dbReference type="InterPro" id="IPR002110">
    <property type="entry name" value="Ankyrin_rpt"/>
</dbReference>
<dbReference type="Pfam" id="PF12796">
    <property type="entry name" value="Ank_2"/>
    <property type="match status" value="2"/>
</dbReference>
<dbReference type="PROSITE" id="PS50297">
    <property type="entry name" value="ANK_REP_REGION"/>
    <property type="match status" value="1"/>
</dbReference>
<dbReference type="OrthoDB" id="9812708at2"/>
<proteinExistence type="predicted"/>
<evidence type="ECO:0000256" key="3">
    <source>
        <dbReference type="PROSITE-ProRule" id="PRU00023"/>
    </source>
</evidence>
<keyword evidence="2 3" id="KW-0040">ANK repeat</keyword>
<dbReference type="PANTHER" id="PTHR24198:SF165">
    <property type="entry name" value="ANKYRIN REPEAT-CONTAINING PROTEIN-RELATED"/>
    <property type="match status" value="1"/>
</dbReference>
<dbReference type="SMART" id="SM00248">
    <property type="entry name" value="ANK"/>
    <property type="match status" value="4"/>
</dbReference>
<reference evidence="4 5" key="1">
    <citation type="submission" date="2017-10" db="EMBL/GenBank/DDBJ databases">
        <title>Draft genome of Chryseomicrobium casticus sp. nov.</title>
        <authorList>
            <person name="Chakraborty R."/>
            <person name="Saha T."/>
        </authorList>
    </citation>
    <scope>NUCLEOTIDE SEQUENCE [LARGE SCALE GENOMIC DNA]</scope>
    <source>
        <strain evidence="4 5">ET03</strain>
    </source>
</reference>
<dbReference type="AlphaFoldDB" id="A0A2M9EY13"/>
<comment type="caution">
    <text evidence="4">The sequence shown here is derived from an EMBL/GenBank/DDBJ whole genome shotgun (WGS) entry which is preliminary data.</text>
</comment>
<dbReference type="PANTHER" id="PTHR24198">
    <property type="entry name" value="ANKYRIN REPEAT AND PROTEIN KINASE DOMAIN-CONTAINING PROTEIN"/>
    <property type="match status" value="1"/>
</dbReference>
<dbReference type="Proteomes" id="UP000228680">
    <property type="component" value="Unassembled WGS sequence"/>
</dbReference>
<keyword evidence="1" id="KW-0677">Repeat</keyword>
<evidence type="ECO:0000256" key="1">
    <source>
        <dbReference type="ARBA" id="ARBA00022737"/>
    </source>
</evidence>
<evidence type="ECO:0000313" key="4">
    <source>
        <dbReference type="EMBL" id="PJK16091.1"/>
    </source>
</evidence>
<name>A0A2M9EY13_9BACL</name>
<evidence type="ECO:0000313" key="5">
    <source>
        <dbReference type="Proteomes" id="UP000228680"/>
    </source>
</evidence>
<protein>
    <submittedName>
        <fullName evidence="4">Uncharacterized protein</fullName>
    </submittedName>
</protein>
<accession>A0A2M9EY13</accession>
<dbReference type="EMBL" id="PCGR01000003">
    <property type="protein sequence ID" value="PJK16091.1"/>
    <property type="molecule type" value="Genomic_DNA"/>
</dbReference>
<organism evidence="4 5">
    <name type="scientific">Chryseomicrobium excrementi</name>
    <dbReference type="NCBI Taxonomy" id="2041346"/>
    <lineage>
        <taxon>Bacteria</taxon>
        <taxon>Bacillati</taxon>
        <taxon>Bacillota</taxon>
        <taxon>Bacilli</taxon>
        <taxon>Bacillales</taxon>
        <taxon>Caryophanaceae</taxon>
        <taxon>Chryseomicrobium</taxon>
    </lineage>
</organism>
<keyword evidence="5" id="KW-1185">Reference proteome</keyword>
<sequence length="224" mass="25143">MNYFMSMLACMVLMLTGCMNQGEEEHMKSQQRSLIQAVESNDIEKVQDILQDSSYQLNETNDKGQTPLLIATHKNYVEVAKLLIDAGADINQQDSIQDSPYLYAGAQGKTEILKYMIENAEPNHTVVNRYGGNALIPAAEKGHLENVKILLEDGKADIDHQNNFGYTALIEAVALTDGSELYQEIVQELLNYNANKELRDNRGKTALDYAKEMGYTEMVKLLED</sequence>